<reference evidence="1 2" key="1">
    <citation type="submission" date="2021-06" db="EMBL/GenBank/DDBJ databases">
        <authorList>
            <person name="Kallberg Y."/>
            <person name="Tangrot J."/>
            <person name="Rosling A."/>
        </authorList>
    </citation>
    <scope>NUCLEOTIDE SEQUENCE [LARGE SCALE GENOMIC DNA]</scope>
    <source>
        <strain evidence="1 2">120-4 pot B 10/14</strain>
    </source>
</reference>
<proteinExistence type="predicted"/>
<gene>
    <name evidence="1" type="ORF">GMARGA_LOCUS12075</name>
</gene>
<protein>
    <submittedName>
        <fullName evidence="1">35362_t:CDS:1</fullName>
    </submittedName>
</protein>
<organism evidence="1 2">
    <name type="scientific">Gigaspora margarita</name>
    <dbReference type="NCBI Taxonomy" id="4874"/>
    <lineage>
        <taxon>Eukaryota</taxon>
        <taxon>Fungi</taxon>
        <taxon>Fungi incertae sedis</taxon>
        <taxon>Mucoromycota</taxon>
        <taxon>Glomeromycotina</taxon>
        <taxon>Glomeromycetes</taxon>
        <taxon>Diversisporales</taxon>
        <taxon>Gigasporaceae</taxon>
        <taxon>Gigaspora</taxon>
    </lineage>
</organism>
<name>A0ABN7UY27_GIGMA</name>
<feature type="non-terminal residue" evidence="1">
    <location>
        <position position="1"/>
    </location>
</feature>
<evidence type="ECO:0000313" key="2">
    <source>
        <dbReference type="Proteomes" id="UP000789901"/>
    </source>
</evidence>
<evidence type="ECO:0000313" key="1">
    <source>
        <dbReference type="EMBL" id="CAG8700244.1"/>
    </source>
</evidence>
<feature type="non-terminal residue" evidence="1">
    <location>
        <position position="53"/>
    </location>
</feature>
<comment type="caution">
    <text evidence="1">The sequence shown here is derived from an EMBL/GenBank/DDBJ whole genome shotgun (WGS) entry which is preliminary data.</text>
</comment>
<dbReference type="EMBL" id="CAJVQB010007272">
    <property type="protein sequence ID" value="CAG8700244.1"/>
    <property type="molecule type" value="Genomic_DNA"/>
</dbReference>
<accession>A0ABN7UY27</accession>
<dbReference type="Proteomes" id="UP000789901">
    <property type="component" value="Unassembled WGS sequence"/>
</dbReference>
<keyword evidence="2" id="KW-1185">Reference proteome</keyword>
<sequence length="53" mass="6104">MVTNFQLVLANLTTTQDQSIEINIPRFDLTEDFLIQIMESQRTHKVLVLQSGL</sequence>